<name>A0ABY4PEK5_9LACO</name>
<organism evidence="2 3">
    <name type="scientific">Bombilactobacillus thymidiniphilus</name>
    <dbReference type="NCBI Taxonomy" id="2923363"/>
    <lineage>
        <taxon>Bacteria</taxon>
        <taxon>Bacillati</taxon>
        <taxon>Bacillota</taxon>
        <taxon>Bacilli</taxon>
        <taxon>Lactobacillales</taxon>
        <taxon>Lactobacillaceae</taxon>
        <taxon>Bombilactobacillus</taxon>
    </lineage>
</organism>
<dbReference type="InterPro" id="IPR029033">
    <property type="entry name" value="His_PPase_superfam"/>
</dbReference>
<evidence type="ECO:0000313" key="3">
    <source>
        <dbReference type="Proteomes" id="UP000831947"/>
    </source>
</evidence>
<dbReference type="PANTHER" id="PTHR46517">
    <property type="entry name" value="FRUCTOSE-2,6-BISPHOSPHATASE TIGAR"/>
    <property type="match status" value="1"/>
</dbReference>
<dbReference type="EMBL" id="CP093365">
    <property type="protein sequence ID" value="UQS84098.1"/>
    <property type="molecule type" value="Genomic_DNA"/>
</dbReference>
<dbReference type="Proteomes" id="UP000831947">
    <property type="component" value="Chromosome"/>
</dbReference>
<sequence length="218" mass="24520">MKYTIYLLRHGQTWFNKYNRMQGWSDTPLTPEGVAVAQKAAQKLQDVAFDAAFSSDARRAIDTCEIITAANCNQANLQPTKLTNFREQFYGYFEGMFSDEAWYLTLFPHGYKTFNAAGQQVGLDQTKDWMKEADPFNDAENATEYWDRLQAGFNYLDEIAFDGAKILLVSHGTTIKSLAERFGNGSFKITKGPANSSLTTLVRDNGQNVVTDYAQVLA</sequence>
<dbReference type="InterPro" id="IPR001345">
    <property type="entry name" value="PG/BPGM_mutase_AS"/>
</dbReference>
<dbReference type="SUPFAM" id="SSF53254">
    <property type="entry name" value="Phosphoglycerate mutase-like"/>
    <property type="match status" value="1"/>
</dbReference>
<gene>
    <name evidence="2" type="ORF">MOO47_02795</name>
</gene>
<keyword evidence="3" id="KW-1185">Reference proteome</keyword>
<dbReference type="PROSITE" id="PS00175">
    <property type="entry name" value="PG_MUTASE"/>
    <property type="match status" value="1"/>
</dbReference>
<dbReference type="CDD" id="cd07067">
    <property type="entry name" value="HP_PGM_like"/>
    <property type="match status" value="1"/>
</dbReference>
<accession>A0ABY4PEK5</accession>
<dbReference type="Gene3D" id="3.40.50.1240">
    <property type="entry name" value="Phosphoglycerate mutase-like"/>
    <property type="match status" value="1"/>
</dbReference>
<dbReference type="PANTHER" id="PTHR46517:SF1">
    <property type="entry name" value="FRUCTOSE-2,6-BISPHOSPHATASE TIGAR"/>
    <property type="match status" value="1"/>
</dbReference>
<dbReference type="RefSeq" id="WP_249513282.1">
    <property type="nucleotide sequence ID" value="NZ_CP093365.1"/>
</dbReference>
<dbReference type="SMART" id="SM00855">
    <property type="entry name" value="PGAM"/>
    <property type="match status" value="1"/>
</dbReference>
<reference evidence="2 3" key="1">
    <citation type="journal article" date="2022" name="Int. J. Syst. Evol. Microbiol.">
        <title>Apilactobacillus apisilvae sp. nov., Nicolia spurrieriana gen. nov. sp. nov., Bombilactobacillus folatiphilus sp. nov. and Bombilactobacillus thymidiniphilus sp. nov., four new lactic acid bacterial isolates from stingless bees Tetragonula carbonaria and Austroplebeia australis.</title>
        <authorList>
            <person name="Oliphant S.A."/>
            <person name="Watson-Haigh N.S."/>
            <person name="Sumby K.M."/>
            <person name="Gardner J."/>
            <person name="Groom S."/>
            <person name="Jiranek V."/>
        </authorList>
    </citation>
    <scope>NUCLEOTIDE SEQUENCE [LARGE SCALE GENOMIC DNA]</scope>
    <source>
        <strain evidence="2 3">SG4_A1</strain>
    </source>
</reference>
<evidence type="ECO:0000313" key="2">
    <source>
        <dbReference type="EMBL" id="UQS84098.1"/>
    </source>
</evidence>
<dbReference type="Pfam" id="PF00300">
    <property type="entry name" value="His_Phos_1"/>
    <property type="match status" value="1"/>
</dbReference>
<evidence type="ECO:0000256" key="1">
    <source>
        <dbReference type="ARBA" id="ARBA00022801"/>
    </source>
</evidence>
<keyword evidence="1" id="KW-0378">Hydrolase</keyword>
<protein>
    <submittedName>
        <fullName evidence="2">Histidine phosphatase family protein</fullName>
    </submittedName>
</protein>
<dbReference type="InterPro" id="IPR013078">
    <property type="entry name" value="His_Pase_superF_clade-1"/>
</dbReference>
<dbReference type="InterPro" id="IPR051695">
    <property type="entry name" value="Phosphoglycerate_Mutase"/>
</dbReference>
<proteinExistence type="predicted"/>